<dbReference type="Proteomes" id="UP000006637">
    <property type="component" value="Chromosome"/>
</dbReference>
<proteinExistence type="predicted"/>
<dbReference type="OrthoDB" id="9836633at2"/>
<dbReference type="EMBL" id="CP000386">
    <property type="protein sequence ID" value="ABG05152.1"/>
    <property type="molecule type" value="Genomic_DNA"/>
</dbReference>
<evidence type="ECO:0000313" key="1">
    <source>
        <dbReference type="EMBL" id="ABG05152.1"/>
    </source>
</evidence>
<keyword evidence="2" id="KW-1185">Reference proteome</keyword>
<evidence type="ECO:0000313" key="2">
    <source>
        <dbReference type="Proteomes" id="UP000006637"/>
    </source>
</evidence>
<accession>Q1ATX6</accession>
<protein>
    <submittedName>
        <fullName evidence="1">Uncharacterized protein</fullName>
    </submittedName>
</protein>
<dbReference type="HOGENOM" id="CLU_1255183_0_0_11"/>
<name>Q1ATX6_RUBXD</name>
<dbReference type="RefSeq" id="WP_011565166.1">
    <property type="nucleotide sequence ID" value="NC_008148.1"/>
</dbReference>
<dbReference type="STRING" id="266117.Rxyl_2209"/>
<gene>
    <name evidence="1" type="ordered locus">Rxyl_2209</name>
</gene>
<organism evidence="1 2">
    <name type="scientific">Rubrobacter xylanophilus (strain DSM 9941 / JCM 11954 / NBRC 16129 / PRD-1)</name>
    <dbReference type="NCBI Taxonomy" id="266117"/>
    <lineage>
        <taxon>Bacteria</taxon>
        <taxon>Bacillati</taxon>
        <taxon>Actinomycetota</taxon>
        <taxon>Rubrobacteria</taxon>
        <taxon>Rubrobacterales</taxon>
        <taxon>Rubrobacteraceae</taxon>
        <taxon>Rubrobacter</taxon>
    </lineage>
</organism>
<dbReference type="KEGG" id="rxy:Rxyl_2209"/>
<dbReference type="AlphaFoldDB" id="Q1ATX6"/>
<sequence>MTELRLEEVPGPPLFVLEGPDGRPVFQERPVGGEPARVGAVFSSVGVAREFSREAGSLGMGSFFGLEPRELAGWEEVRDYASSGPDYVLVLSEAGAGLFHAEDLAAHASARAGELPLPLYVYASEGGGSPLVRVEHGGEELLVAPLFTSPGRAGAFRERARHLDLPEGLGSVRDREGLRRHALLAREAGARYVVLDPGEGPSRALPVEELIRRAGPPGML</sequence>
<reference evidence="1 2" key="1">
    <citation type="submission" date="2006-06" db="EMBL/GenBank/DDBJ databases">
        <title>Complete sequence of Rubrobacter xylanophilus DSM 9941.</title>
        <authorList>
            <consortium name="US DOE Joint Genome Institute"/>
            <person name="Copeland A."/>
            <person name="Lucas S."/>
            <person name="Lapidus A."/>
            <person name="Barry K."/>
            <person name="Detter J.C."/>
            <person name="Glavina del Rio T."/>
            <person name="Hammon N."/>
            <person name="Israni S."/>
            <person name="Dalin E."/>
            <person name="Tice H."/>
            <person name="Pitluck S."/>
            <person name="Munk A.C."/>
            <person name="Brettin T."/>
            <person name="Bruce D."/>
            <person name="Han C."/>
            <person name="Tapia R."/>
            <person name="Gilna P."/>
            <person name="Schmutz J."/>
            <person name="Larimer F."/>
            <person name="Land M."/>
            <person name="Hauser L."/>
            <person name="Kyrpides N."/>
            <person name="Lykidis A."/>
            <person name="da Costa M.S."/>
            <person name="Rainey F.A."/>
            <person name="Empadinhas N."/>
            <person name="Jolivet E."/>
            <person name="Battista J.R."/>
            <person name="Richardson P."/>
        </authorList>
    </citation>
    <scope>NUCLEOTIDE SEQUENCE [LARGE SCALE GENOMIC DNA]</scope>
    <source>
        <strain evidence="2">DSM 9941 / NBRC 16129 / PRD-1</strain>
    </source>
</reference>